<proteinExistence type="predicted"/>
<dbReference type="GO" id="GO:0000976">
    <property type="term" value="F:transcription cis-regulatory region binding"/>
    <property type="evidence" value="ECO:0007669"/>
    <property type="project" value="TreeGrafter"/>
</dbReference>
<dbReference type="AlphaFoldDB" id="A0A7G9R1G1"/>
<sequence length="196" mass="21016">MKFASTGLGSRLRNEARAEVARVALELAVDRGFDEVTVSEIAQAAGISRATFFRYFDGKNDAVLASIDGIGNRIAAAVLEQPDEIDAWTALSRATAAVVGDELADADRSLARARLVTRTTSLRARELEKQHRWQEQLRAAIAARSAAAADDIRVRTLSAAALAALQAATDAWVESDGRLSPKTLLEQAFAALRAPQ</sequence>
<dbReference type="PROSITE" id="PS01081">
    <property type="entry name" value="HTH_TETR_1"/>
    <property type="match status" value="1"/>
</dbReference>
<dbReference type="InterPro" id="IPR050109">
    <property type="entry name" value="HTH-type_TetR-like_transc_reg"/>
</dbReference>
<dbReference type="InterPro" id="IPR023772">
    <property type="entry name" value="DNA-bd_HTH_TetR-type_CS"/>
</dbReference>
<dbReference type="PANTHER" id="PTHR30055:SF238">
    <property type="entry name" value="MYCOFACTOCIN BIOSYNTHESIS TRANSCRIPTIONAL REGULATOR MFTR-RELATED"/>
    <property type="match status" value="1"/>
</dbReference>
<evidence type="ECO:0000256" key="2">
    <source>
        <dbReference type="ARBA" id="ARBA00023125"/>
    </source>
</evidence>
<feature type="domain" description="HTH tetR-type" evidence="5">
    <location>
        <begin position="14"/>
        <end position="74"/>
    </location>
</feature>
<keyword evidence="7" id="KW-1185">Reference proteome</keyword>
<dbReference type="PANTHER" id="PTHR30055">
    <property type="entry name" value="HTH-TYPE TRANSCRIPTIONAL REGULATOR RUTR"/>
    <property type="match status" value="1"/>
</dbReference>
<dbReference type="InterPro" id="IPR041347">
    <property type="entry name" value="MftR_C"/>
</dbReference>
<name>A0A7G9R1G1_9MICO</name>
<gene>
    <name evidence="6" type="ORF">H9L10_14820</name>
</gene>
<dbReference type="PRINTS" id="PR00455">
    <property type="entry name" value="HTHTETR"/>
</dbReference>
<dbReference type="Pfam" id="PF17754">
    <property type="entry name" value="TetR_C_14"/>
    <property type="match status" value="1"/>
</dbReference>
<feature type="DNA-binding region" description="H-T-H motif" evidence="4">
    <location>
        <begin position="37"/>
        <end position="56"/>
    </location>
</feature>
<dbReference type="RefSeq" id="WP_166099417.1">
    <property type="nucleotide sequence ID" value="NZ_BMMY01000005.1"/>
</dbReference>
<dbReference type="InterPro" id="IPR001647">
    <property type="entry name" value="HTH_TetR"/>
</dbReference>
<dbReference type="KEGG" id="pei:H9L10_14820"/>
<keyword evidence="1" id="KW-0805">Transcription regulation</keyword>
<evidence type="ECO:0000259" key="5">
    <source>
        <dbReference type="PROSITE" id="PS50977"/>
    </source>
</evidence>
<evidence type="ECO:0000313" key="7">
    <source>
        <dbReference type="Proteomes" id="UP000515976"/>
    </source>
</evidence>
<dbReference type="Proteomes" id="UP000515976">
    <property type="component" value="Chromosome"/>
</dbReference>
<evidence type="ECO:0000256" key="3">
    <source>
        <dbReference type="ARBA" id="ARBA00023163"/>
    </source>
</evidence>
<keyword evidence="2 4" id="KW-0238">DNA-binding</keyword>
<reference evidence="6 7" key="1">
    <citation type="submission" date="2020-08" db="EMBL/GenBank/DDBJ databases">
        <title>Genome sequence of Phycicoccus endophyticus JCM 31784T.</title>
        <authorList>
            <person name="Hyun D.-W."/>
            <person name="Bae J.-W."/>
        </authorList>
    </citation>
    <scope>NUCLEOTIDE SEQUENCE [LARGE SCALE GENOMIC DNA]</scope>
    <source>
        <strain evidence="6 7">JCM 31784</strain>
    </source>
</reference>
<dbReference type="EMBL" id="CP060712">
    <property type="protein sequence ID" value="QNN49436.1"/>
    <property type="molecule type" value="Genomic_DNA"/>
</dbReference>
<dbReference type="Gene3D" id="1.10.10.60">
    <property type="entry name" value="Homeodomain-like"/>
    <property type="match status" value="1"/>
</dbReference>
<keyword evidence="3" id="KW-0804">Transcription</keyword>
<evidence type="ECO:0000256" key="1">
    <source>
        <dbReference type="ARBA" id="ARBA00023015"/>
    </source>
</evidence>
<dbReference type="Pfam" id="PF00440">
    <property type="entry name" value="TetR_N"/>
    <property type="match status" value="1"/>
</dbReference>
<organism evidence="6 7">
    <name type="scientific">Phycicoccus endophyticus</name>
    <dbReference type="NCBI Taxonomy" id="1690220"/>
    <lineage>
        <taxon>Bacteria</taxon>
        <taxon>Bacillati</taxon>
        <taxon>Actinomycetota</taxon>
        <taxon>Actinomycetes</taxon>
        <taxon>Micrococcales</taxon>
        <taxon>Intrasporangiaceae</taxon>
        <taxon>Phycicoccus</taxon>
    </lineage>
</organism>
<protein>
    <submittedName>
        <fullName evidence="6">TetR family transcriptional regulator</fullName>
    </submittedName>
</protein>
<dbReference type="Gene3D" id="1.10.357.10">
    <property type="entry name" value="Tetracycline Repressor, domain 2"/>
    <property type="match status" value="1"/>
</dbReference>
<accession>A0A7G9R1G1</accession>
<dbReference type="PROSITE" id="PS50977">
    <property type="entry name" value="HTH_TETR_2"/>
    <property type="match status" value="1"/>
</dbReference>
<dbReference type="SUPFAM" id="SSF46689">
    <property type="entry name" value="Homeodomain-like"/>
    <property type="match status" value="1"/>
</dbReference>
<dbReference type="InterPro" id="IPR009057">
    <property type="entry name" value="Homeodomain-like_sf"/>
</dbReference>
<evidence type="ECO:0000313" key="6">
    <source>
        <dbReference type="EMBL" id="QNN49436.1"/>
    </source>
</evidence>
<evidence type="ECO:0000256" key="4">
    <source>
        <dbReference type="PROSITE-ProRule" id="PRU00335"/>
    </source>
</evidence>
<dbReference type="GO" id="GO:0003700">
    <property type="term" value="F:DNA-binding transcription factor activity"/>
    <property type="evidence" value="ECO:0007669"/>
    <property type="project" value="TreeGrafter"/>
</dbReference>